<organism evidence="1 2">
    <name type="scientific">Catharanthus roseus</name>
    <name type="common">Madagascar periwinkle</name>
    <name type="synonym">Vinca rosea</name>
    <dbReference type="NCBI Taxonomy" id="4058"/>
    <lineage>
        <taxon>Eukaryota</taxon>
        <taxon>Viridiplantae</taxon>
        <taxon>Streptophyta</taxon>
        <taxon>Embryophyta</taxon>
        <taxon>Tracheophyta</taxon>
        <taxon>Spermatophyta</taxon>
        <taxon>Magnoliopsida</taxon>
        <taxon>eudicotyledons</taxon>
        <taxon>Gunneridae</taxon>
        <taxon>Pentapetalae</taxon>
        <taxon>asterids</taxon>
        <taxon>lamiids</taxon>
        <taxon>Gentianales</taxon>
        <taxon>Apocynaceae</taxon>
        <taxon>Rauvolfioideae</taxon>
        <taxon>Vinceae</taxon>
        <taxon>Catharanthinae</taxon>
        <taxon>Catharanthus</taxon>
    </lineage>
</organism>
<accession>A0ACC0BD82</accession>
<sequence length="292" mass="33351">MEEVPANVHPGPIVTDVLSRQHEHRSGLIWSGDQETCYTDLQCRHFGRNLFQCYSAAHRRLFSLSHFSGYKMKKEPLEAWILRAFTGSVTDDDLILRARGFIFLLIGEHMLPDFSGNLVHAAVHGSFGRCTTDRRGLGVSSYLGVVVYTYFAPSADDGDYGRPSCSSWHNMFMWLSYYDRPLVPSDLWQAEVPLICYEIVEYHYPGRWQVRVRDGPAIALEALSFPSDEYIRWYRGITRVYIGNPANRDTRAHGYQPASVDRRMMEVDDMASVEIREPPSSPSQMAAVMKKV</sequence>
<dbReference type="Proteomes" id="UP001060085">
    <property type="component" value="Linkage Group LG03"/>
</dbReference>
<name>A0ACC0BD82_CATRO</name>
<reference evidence="2" key="1">
    <citation type="journal article" date="2023" name="Nat. Plants">
        <title>Single-cell RNA sequencing provides a high-resolution roadmap for understanding the multicellular compartmentation of specialized metabolism.</title>
        <authorList>
            <person name="Sun S."/>
            <person name="Shen X."/>
            <person name="Li Y."/>
            <person name="Li Y."/>
            <person name="Wang S."/>
            <person name="Li R."/>
            <person name="Zhang H."/>
            <person name="Shen G."/>
            <person name="Guo B."/>
            <person name="Wei J."/>
            <person name="Xu J."/>
            <person name="St-Pierre B."/>
            <person name="Chen S."/>
            <person name="Sun C."/>
        </authorList>
    </citation>
    <scope>NUCLEOTIDE SEQUENCE [LARGE SCALE GENOMIC DNA]</scope>
</reference>
<keyword evidence="2" id="KW-1185">Reference proteome</keyword>
<protein>
    <submittedName>
        <fullName evidence="1">Uncharacterized protein</fullName>
    </submittedName>
</protein>
<proteinExistence type="predicted"/>
<evidence type="ECO:0000313" key="2">
    <source>
        <dbReference type="Proteomes" id="UP001060085"/>
    </source>
</evidence>
<gene>
    <name evidence="1" type="ORF">M9H77_10954</name>
</gene>
<evidence type="ECO:0000313" key="1">
    <source>
        <dbReference type="EMBL" id="KAI5670590.1"/>
    </source>
</evidence>
<comment type="caution">
    <text evidence="1">The sequence shown here is derived from an EMBL/GenBank/DDBJ whole genome shotgun (WGS) entry which is preliminary data.</text>
</comment>
<dbReference type="EMBL" id="CM044703">
    <property type="protein sequence ID" value="KAI5670590.1"/>
    <property type="molecule type" value="Genomic_DNA"/>
</dbReference>